<evidence type="ECO:0000313" key="2">
    <source>
        <dbReference type="EMBL" id="RHJ89928.1"/>
    </source>
</evidence>
<keyword evidence="1" id="KW-0472">Membrane</keyword>
<dbReference type="OrthoDB" id="2079042at2"/>
<keyword evidence="3" id="KW-1185">Reference proteome</keyword>
<proteinExistence type="predicted"/>
<evidence type="ECO:0000256" key="1">
    <source>
        <dbReference type="SAM" id="Phobius"/>
    </source>
</evidence>
<feature type="transmembrane region" description="Helical" evidence="1">
    <location>
        <begin position="291"/>
        <end position="309"/>
    </location>
</feature>
<sequence>MNMTKWIYAVYFAGLALWQFPLLYSLYLTVRNRIQIRRNLKHMTDDERLKQYGSFSEHVNIAIEGADMKKFFNNPETFYLVSAILFIGTAAIAALVVEPTMALCFGSFMGVLPYCSIMARLYSQRVTRSREGDVLVQELLNNYKIHMYNMKEAIEITAFTIEGAPGAKRILLNLAKGLNNAVTEKEVEKLLSVFRYSIDTAWGNVLSSNIFFAYIHGIRVDQALEDLLSSITKSRKVIEHGKRENNEARLMLKYLAPISFLLSIIGACKYFDFTIAKFIKYQLGTALGLKWFMIMVMFYVAGILVNGFLSREKMDI</sequence>
<feature type="transmembrane region" description="Helical" evidence="1">
    <location>
        <begin position="78"/>
        <end position="97"/>
    </location>
</feature>
<evidence type="ECO:0008006" key="4">
    <source>
        <dbReference type="Google" id="ProtNLM"/>
    </source>
</evidence>
<gene>
    <name evidence="2" type="ORF">DW099_05040</name>
</gene>
<comment type="caution">
    <text evidence="2">The sequence shown here is derived from an EMBL/GenBank/DDBJ whole genome shotgun (WGS) entry which is preliminary data.</text>
</comment>
<feature type="transmembrane region" description="Helical" evidence="1">
    <location>
        <begin position="103"/>
        <end position="122"/>
    </location>
</feature>
<accession>A0A415E8B2</accession>
<dbReference type="RefSeq" id="WP_067540986.1">
    <property type="nucleotide sequence ID" value="NZ_AP025567.1"/>
</dbReference>
<organism evidence="2 3">
    <name type="scientific">Emergencia timonensis</name>
    <dbReference type="NCBI Taxonomy" id="1776384"/>
    <lineage>
        <taxon>Bacteria</taxon>
        <taxon>Bacillati</taxon>
        <taxon>Bacillota</taxon>
        <taxon>Clostridia</taxon>
        <taxon>Peptostreptococcales</taxon>
        <taxon>Anaerovoracaceae</taxon>
        <taxon>Emergencia</taxon>
    </lineage>
</organism>
<name>A0A415E8B2_9FIRM</name>
<dbReference type="STRING" id="1776384.GCA_900086585_03296"/>
<feature type="transmembrane region" description="Helical" evidence="1">
    <location>
        <begin position="252"/>
        <end position="271"/>
    </location>
</feature>
<dbReference type="AlphaFoldDB" id="A0A415E8B2"/>
<keyword evidence="1" id="KW-0812">Transmembrane</keyword>
<evidence type="ECO:0000313" key="3">
    <source>
        <dbReference type="Proteomes" id="UP000284841"/>
    </source>
</evidence>
<dbReference type="EMBL" id="QRMS01000001">
    <property type="protein sequence ID" value="RHJ89928.1"/>
    <property type="molecule type" value="Genomic_DNA"/>
</dbReference>
<dbReference type="GeneID" id="83005602"/>
<reference evidence="2 3" key="1">
    <citation type="submission" date="2018-08" db="EMBL/GenBank/DDBJ databases">
        <title>A genome reference for cultivated species of the human gut microbiota.</title>
        <authorList>
            <person name="Zou Y."/>
            <person name="Xue W."/>
            <person name="Luo G."/>
        </authorList>
    </citation>
    <scope>NUCLEOTIDE SEQUENCE [LARGE SCALE GENOMIC DNA]</scope>
    <source>
        <strain evidence="2 3">AM07-24</strain>
    </source>
</reference>
<feature type="transmembrane region" description="Helical" evidence="1">
    <location>
        <begin position="6"/>
        <end position="30"/>
    </location>
</feature>
<dbReference type="Proteomes" id="UP000284841">
    <property type="component" value="Unassembled WGS sequence"/>
</dbReference>
<protein>
    <recommendedName>
        <fullName evidence="4">Type II secretion system protein GspF domain-containing protein</fullName>
    </recommendedName>
</protein>
<keyword evidence="1" id="KW-1133">Transmembrane helix</keyword>